<keyword evidence="3" id="KW-0560">Oxidoreductase</keyword>
<dbReference type="Gene3D" id="3.30.9.10">
    <property type="entry name" value="D-Amino Acid Oxidase, subunit A, domain 2"/>
    <property type="match status" value="1"/>
</dbReference>
<comment type="caution">
    <text evidence="7">The sequence shown here is derived from an EMBL/GenBank/DDBJ whole genome shotgun (WGS) entry which is preliminary data.</text>
</comment>
<evidence type="ECO:0000256" key="4">
    <source>
        <dbReference type="ARBA" id="ARBA00049872"/>
    </source>
</evidence>
<dbReference type="PANTHER" id="PTHR13847:SF289">
    <property type="entry name" value="GLYCINE OXIDASE"/>
    <property type="match status" value="1"/>
</dbReference>
<dbReference type="InterPro" id="IPR036188">
    <property type="entry name" value="FAD/NAD-bd_sf"/>
</dbReference>
<dbReference type="STRING" id="889306.KP78_04310"/>
<dbReference type="GO" id="GO:0005737">
    <property type="term" value="C:cytoplasm"/>
    <property type="evidence" value="ECO:0007669"/>
    <property type="project" value="TreeGrafter"/>
</dbReference>
<dbReference type="GO" id="GO:0043799">
    <property type="term" value="F:glycine oxidase activity"/>
    <property type="evidence" value="ECO:0007669"/>
    <property type="project" value="UniProtKB-EC"/>
</dbReference>
<evidence type="ECO:0000256" key="3">
    <source>
        <dbReference type="ARBA" id="ARBA00023002"/>
    </source>
</evidence>
<dbReference type="SUPFAM" id="SSF51905">
    <property type="entry name" value="FAD/NAD(P)-binding domain"/>
    <property type="match status" value="1"/>
</dbReference>
<dbReference type="AlphaFoldDB" id="A0A0C2W667"/>
<keyword evidence="2" id="KW-0784">Thiamine biosynthesis</keyword>
<evidence type="ECO:0000313" key="7">
    <source>
        <dbReference type="EMBL" id="KIL52061.1"/>
    </source>
</evidence>
<gene>
    <name evidence="7" type="ORF">KP78_04310</name>
</gene>
<dbReference type="EC" id="1.4.3.19" evidence="5"/>
<sequence>MDRYDVIIVGGGVIGSSVAFQLSKRGRKVLLLDQGPLGKKASSAAAGMLGAHTELNVDSPLYSFALSSKQLFSDLAVELKGLSGIDIEYVDKGMYKVATTEEEALTYQKLALEPAYQQQQIKWLDGNEVRKCEPALSTFIKGAMWIPKDGHVSAPALSIALASAAASFGADIKEYTQTASFIVEKGEAVGVMTNTGPVRSLHIIVTSGAWSERLLKESGLQLDTYPVKGECFSVKTHQPLIKGTIFSEGCYLVPKKGGRLIIGATEQPHSFSEQVSVQGISSLLERTKKILPSIEQAHWEKTWAGIRPQTQDGLPFIGEHPQIKNLLVATGHYRNGILLAPATGLLVADLVDKKTVRPEWKEAFRLDRNHVYARSAFS</sequence>
<evidence type="ECO:0000256" key="1">
    <source>
        <dbReference type="ARBA" id="ARBA00004948"/>
    </source>
</evidence>
<dbReference type="SUPFAM" id="SSF54373">
    <property type="entry name" value="FAD-linked reductases, C-terminal domain"/>
    <property type="match status" value="1"/>
</dbReference>
<dbReference type="RefSeq" id="WP_041085848.1">
    <property type="nucleotide sequence ID" value="NZ_JXRP01000006.1"/>
</dbReference>
<feature type="domain" description="FAD dependent oxidoreductase" evidence="6">
    <location>
        <begin position="5"/>
        <end position="350"/>
    </location>
</feature>
<dbReference type="GO" id="GO:0009228">
    <property type="term" value="P:thiamine biosynthetic process"/>
    <property type="evidence" value="ECO:0007669"/>
    <property type="project" value="UniProtKB-KW"/>
</dbReference>
<evidence type="ECO:0000256" key="5">
    <source>
        <dbReference type="ARBA" id="ARBA00050018"/>
    </source>
</evidence>
<dbReference type="EMBL" id="JXRP01000006">
    <property type="protein sequence ID" value="KIL52061.1"/>
    <property type="molecule type" value="Genomic_DNA"/>
</dbReference>
<reference evidence="7 8" key="1">
    <citation type="submission" date="2015-01" db="EMBL/GenBank/DDBJ databases">
        <title>Genome sequencing of Jeotgalibacillus soli.</title>
        <authorList>
            <person name="Goh K.M."/>
            <person name="Chan K.-G."/>
            <person name="Yaakop A.S."/>
            <person name="Ee R."/>
            <person name="Gan H.M."/>
            <person name="Chan C.S."/>
        </authorList>
    </citation>
    <scope>NUCLEOTIDE SEQUENCE [LARGE SCALE GENOMIC DNA]</scope>
    <source>
        <strain evidence="7 8">P9</strain>
    </source>
</reference>
<dbReference type="NCBIfam" id="TIGR02352">
    <property type="entry name" value="thiamin_ThiO"/>
    <property type="match status" value="1"/>
</dbReference>
<dbReference type="GO" id="GO:0009229">
    <property type="term" value="P:thiamine diphosphate biosynthetic process"/>
    <property type="evidence" value="ECO:0007669"/>
    <property type="project" value="UniProtKB-UniPathway"/>
</dbReference>
<dbReference type="Gene3D" id="3.50.50.60">
    <property type="entry name" value="FAD/NAD(P)-binding domain"/>
    <property type="match status" value="1"/>
</dbReference>
<accession>A0A0C2W667</accession>
<organism evidence="7 8">
    <name type="scientific">Jeotgalibacillus soli</name>
    <dbReference type="NCBI Taxonomy" id="889306"/>
    <lineage>
        <taxon>Bacteria</taxon>
        <taxon>Bacillati</taxon>
        <taxon>Bacillota</taxon>
        <taxon>Bacilli</taxon>
        <taxon>Bacillales</taxon>
        <taxon>Caryophanaceae</taxon>
        <taxon>Jeotgalibacillus</taxon>
    </lineage>
</organism>
<comment type="pathway">
    <text evidence="1">Cofactor biosynthesis; thiamine diphosphate biosynthesis.</text>
</comment>
<dbReference type="OrthoDB" id="9794226at2"/>
<dbReference type="InterPro" id="IPR006076">
    <property type="entry name" value="FAD-dep_OxRdtase"/>
</dbReference>
<evidence type="ECO:0000313" key="8">
    <source>
        <dbReference type="Proteomes" id="UP000031938"/>
    </source>
</evidence>
<dbReference type="PATRIC" id="fig|889306.3.peg.433"/>
<protein>
    <recommendedName>
        <fullName evidence="5">glycine oxidase</fullName>
        <ecNumber evidence="5">1.4.3.19</ecNumber>
    </recommendedName>
</protein>
<dbReference type="Proteomes" id="UP000031938">
    <property type="component" value="Unassembled WGS sequence"/>
</dbReference>
<comment type="catalytic activity">
    <reaction evidence="4">
        <text>glycine + O2 + H2O = glyoxylate + H2O2 + NH4(+)</text>
        <dbReference type="Rhea" id="RHEA:11532"/>
        <dbReference type="ChEBI" id="CHEBI:15377"/>
        <dbReference type="ChEBI" id="CHEBI:15379"/>
        <dbReference type="ChEBI" id="CHEBI:16240"/>
        <dbReference type="ChEBI" id="CHEBI:28938"/>
        <dbReference type="ChEBI" id="CHEBI:36655"/>
        <dbReference type="ChEBI" id="CHEBI:57305"/>
        <dbReference type="EC" id="1.4.3.19"/>
    </reaction>
</comment>
<evidence type="ECO:0000256" key="2">
    <source>
        <dbReference type="ARBA" id="ARBA00022977"/>
    </source>
</evidence>
<evidence type="ECO:0000259" key="6">
    <source>
        <dbReference type="Pfam" id="PF01266"/>
    </source>
</evidence>
<dbReference type="Pfam" id="PF01266">
    <property type="entry name" value="DAO"/>
    <property type="match status" value="1"/>
</dbReference>
<dbReference type="PANTHER" id="PTHR13847">
    <property type="entry name" value="SARCOSINE DEHYDROGENASE-RELATED"/>
    <property type="match status" value="1"/>
</dbReference>
<dbReference type="UniPathway" id="UPA00060"/>
<dbReference type="InterPro" id="IPR012727">
    <property type="entry name" value="Gly_oxidase_ThiO"/>
</dbReference>
<name>A0A0C2W667_9BACL</name>
<dbReference type="GO" id="GO:0050660">
    <property type="term" value="F:flavin adenine dinucleotide binding"/>
    <property type="evidence" value="ECO:0007669"/>
    <property type="project" value="InterPro"/>
</dbReference>
<keyword evidence="8" id="KW-1185">Reference proteome</keyword>
<proteinExistence type="predicted"/>